<dbReference type="OrthoDB" id="4172157at2"/>
<dbReference type="RefSeq" id="WP_158086522.1">
    <property type="nucleotide sequence ID" value="NZ_MPOH02000011.1"/>
</dbReference>
<feature type="chain" id="PRO_5013161686" evidence="2">
    <location>
        <begin position="27"/>
        <end position="311"/>
    </location>
</feature>
<proteinExistence type="predicted"/>
<evidence type="ECO:0000313" key="3">
    <source>
        <dbReference type="EMBL" id="OQD55300.1"/>
    </source>
</evidence>
<feature type="compositionally biased region" description="Low complexity" evidence="1">
    <location>
        <begin position="203"/>
        <end position="229"/>
    </location>
</feature>
<evidence type="ECO:0000313" key="4">
    <source>
        <dbReference type="Proteomes" id="UP000184286"/>
    </source>
</evidence>
<comment type="caution">
    <text evidence="3">The sequence shown here is derived from an EMBL/GenBank/DDBJ whole genome shotgun (WGS) entry which is preliminary data.</text>
</comment>
<dbReference type="AlphaFoldDB" id="A0A1V6MS58"/>
<reference evidence="4" key="1">
    <citation type="submission" date="2016-11" db="EMBL/GenBank/DDBJ databases">
        <authorList>
            <person name="Schniete J.K."/>
            <person name="Salih T."/>
            <person name="Algora Gallardo L."/>
            <person name="Martinez Fernandez S."/>
            <person name="Herron P.R."/>
        </authorList>
    </citation>
    <scope>NUCLEOTIDE SEQUENCE [LARGE SCALE GENOMIC DNA]</scope>
    <source>
        <strain evidence="4">DSM 41896</strain>
    </source>
</reference>
<accession>A0A1V6MS58</accession>
<organism evidence="3 4">
    <name type="scientific">Streptomyces phaeoluteigriseus</name>
    <dbReference type="NCBI Taxonomy" id="114686"/>
    <lineage>
        <taxon>Bacteria</taxon>
        <taxon>Bacillati</taxon>
        <taxon>Actinomycetota</taxon>
        <taxon>Actinomycetes</taxon>
        <taxon>Kitasatosporales</taxon>
        <taxon>Streptomycetaceae</taxon>
        <taxon>Streptomyces</taxon>
        <taxon>Streptomyces aurantiacus group</taxon>
    </lineage>
</organism>
<dbReference type="EMBL" id="MPOH02000011">
    <property type="protein sequence ID" value="OQD55300.1"/>
    <property type="molecule type" value="Genomic_DNA"/>
</dbReference>
<evidence type="ECO:0000256" key="1">
    <source>
        <dbReference type="SAM" id="MobiDB-lite"/>
    </source>
</evidence>
<keyword evidence="2" id="KW-0732">Signal</keyword>
<name>A0A1V6MS58_9ACTN</name>
<gene>
    <name evidence="3" type="ORF">BM536_011740</name>
</gene>
<protein>
    <submittedName>
        <fullName evidence="3">Uncharacterized protein</fullName>
    </submittedName>
</protein>
<evidence type="ECO:0000256" key="2">
    <source>
        <dbReference type="SAM" id="SignalP"/>
    </source>
</evidence>
<sequence>MAKRPGVVALVAGALIALCAPGAAGAQEGPGGDPPPREVSGGYANWGTAGAELSDRGVSLDVMLPAVRTSADRASFPALGGAADPRTGGADLELGGAARLEGPAAQPLVLAGLRLRLAGDGGALYARTVVDGRAGELALADVTRDAAPAVRATGVTWTGLRASLTAEGAALLSSWSGARFAAGDGLGVLDVTVGTPAPEPEAAETPPAASPGARAPEPAADPEPAASVAHPTLAPGAEQTVTGEGFEPGAVVLVAIDGDTRYQTVAGADGRVERTFPVYATAFAGEHTVELAAVTGRRAVLSVPFDVGVPN</sequence>
<feature type="signal peptide" evidence="2">
    <location>
        <begin position="1"/>
        <end position="26"/>
    </location>
</feature>
<feature type="region of interest" description="Disordered" evidence="1">
    <location>
        <begin position="192"/>
        <end position="230"/>
    </location>
</feature>
<dbReference type="STRING" id="114686.BM536_011740"/>
<dbReference type="Proteomes" id="UP000184286">
    <property type="component" value="Unassembled WGS sequence"/>
</dbReference>
<reference evidence="3 4" key="2">
    <citation type="submission" date="2017-02" db="EMBL/GenBank/DDBJ databases">
        <title>Draft genome sequence of Streptomyces phaeoluteigriseus type strain DSM41896.</title>
        <authorList>
            <person name="Salih T.S."/>
            <person name="Algora Gallardo L."/>
            <person name="Melo Santos T."/>
            <person name="Filgueira Martinez S."/>
            <person name="Herron P.R."/>
        </authorList>
    </citation>
    <scope>NUCLEOTIDE SEQUENCE [LARGE SCALE GENOMIC DNA]</scope>
    <source>
        <strain evidence="3 4">DSM 41896</strain>
    </source>
</reference>